<dbReference type="SMART" id="SM00530">
    <property type="entry name" value="HTH_XRE"/>
    <property type="match status" value="1"/>
</dbReference>
<dbReference type="PROSITE" id="PS50943">
    <property type="entry name" value="HTH_CROC1"/>
    <property type="match status" value="1"/>
</dbReference>
<evidence type="ECO:0000313" key="3">
    <source>
        <dbReference type="Proteomes" id="UP000219072"/>
    </source>
</evidence>
<dbReference type="Proteomes" id="UP000219072">
    <property type="component" value="Unassembled WGS sequence"/>
</dbReference>
<evidence type="ECO:0000259" key="1">
    <source>
        <dbReference type="PROSITE" id="PS50943"/>
    </source>
</evidence>
<dbReference type="OrthoDB" id="4285266at2"/>
<dbReference type="EMBL" id="OCNE01000003">
    <property type="protein sequence ID" value="SOD61755.1"/>
    <property type="molecule type" value="Genomic_DNA"/>
</dbReference>
<organism evidence="2 3">
    <name type="scientific">Streptomyces zhaozhouensis</name>
    <dbReference type="NCBI Taxonomy" id="1300267"/>
    <lineage>
        <taxon>Bacteria</taxon>
        <taxon>Bacillati</taxon>
        <taxon>Actinomycetota</taxon>
        <taxon>Actinomycetes</taxon>
        <taxon>Kitasatosporales</taxon>
        <taxon>Streptomycetaceae</taxon>
        <taxon>Streptomyces</taxon>
    </lineage>
</organism>
<dbReference type="GO" id="GO:0003677">
    <property type="term" value="F:DNA binding"/>
    <property type="evidence" value="ECO:0007669"/>
    <property type="project" value="InterPro"/>
</dbReference>
<reference evidence="2 3" key="1">
    <citation type="submission" date="2017-09" db="EMBL/GenBank/DDBJ databases">
        <authorList>
            <person name="Ehlers B."/>
            <person name="Leendertz F.H."/>
        </authorList>
    </citation>
    <scope>NUCLEOTIDE SEQUENCE [LARGE SCALE GENOMIC DNA]</scope>
    <source>
        <strain evidence="2 3">CGMCC 4.7095</strain>
    </source>
</reference>
<dbReference type="RefSeq" id="WP_097230236.1">
    <property type="nucleotide sequence ID" value="NZ_OCNE01000003.1"/>
</dbReference>
<dbReference type="InterPro" id="IPR001387">
    <property type="entry name" value="Cro/C1-type_HTH"/>
</dbReference>
<dbReference type="InterPro" id="IPR010982">
    <property type="entry name" value="Lambda_DNA-bd_dom_sf"/>
</dbReference>
<feature type="domain" description="HTH cro/C1-type" evidence="1">
    <location>
        <begin position="19"/>
        <end position="73"/>
    </location>
</feature>
<dbReference type="CDD" id="cd00093">
    <property type="entry name" value="HTH_XRE"/>
    <property type="match status" value="1"/>
</dbReference>
<dbReference type="SUPFAM" id="SSF47413">
    <property type="entry name" value="lambda repressor-like DNA-binding domains"/>
    <property type="match status" value="1"/>
</dbReference>
<dbReference type="AlphaFoldDB" id="A0A286DSZ0"/>
<dbReference type="Pfam" id="PF13560">
    <property type="entry name" value="HTH_31"/>
    <property type="match status" value="1"/>
</dbReference>
<dbReference type="Pfam" id="PF19054">
    <property type="entry name" value="DUF5753"/>
    <property type="match status" value="1"/>
</dbReference>
<proteinExistence type="predicted"/>
<protein>
    <submittedName>
        <fullName evidence="2">Helix-turn-helix domain-containing protein</fullName>
    </submittedName>
</protein>
<dbReference type="InterPro" id="IPR043917">
    <property type="entry name" value="DUF5753"/>
</dbReference>
<evidence type="ECO:0000313" key="2">
    <source>
        <dbReference type="EMBL" id="SOD61755.1"/>
    </source>
</evidence>
<gene>
    <name evidence="2" type="ORF">SAMN06297387_103363</name>
</gene>
<sequence length="287" mass="32149">MAEARSGPTVGQIVLGLRLKELRERARCSFADAAAALSVNSTTVRRMEKAEVGLKPLYVKALLERYGVAAEEAESFLRLVEEANRPGWWHGYRDVLPDWFSLYVSLEGEASLIRAYEPHCVPGLLQTAAYARTLLRTGFPGASDDELERRVALRMERQDLLTRPRAPLLWAVIEEHVLRRRVGSQAAMLQQVDRLIEATQLPNVTLQIMPFSAGPHPGMFGPFQLFRFEIPELPDIIYAESLTGATYLDERPDTVAYLEVLDRMGTQAASAQDTEVILGEIRKELTA</sequence>
<keyword evidence="3" id="KW-1185">Reference proteome</keyword>
<accession>A0A286DSZ0</accession>
<name>A0A286DSZ0_9ACTN</name>